<dbReference type="Gene3D" id="2.60.120.1060">
    <property type="entry name" value="NPCBM/NEW2 domain"/>
    <property type="match status" value="1"/>
</dbReference>
<dbReference type="SUPFAM" id="SSF55383">
    <property type="entry name" value="Copper amine oxidase, domain N"/>
    <property type="match status" value="1"/>
</dbReference>
<dbReference type="RefSeq" id="WP_068671482.1">
    <property type="nucleotide sequence ID" value="NZ_LYPB01000095.1"/>
</dbReference>
<feature type="domain" description="Glycosyl hydrolase family 98 putative carbohydrate-binding module" evidence="1">
    <location>
        <begin position="109"/>
        <end position="266"/>
    </location>
</feature>
<dbReference type="SMART" id="SM00776">
    <property type="entry name" value="NPCBM"/>
    <property type="match status" value="1"/>
</dbReference>
<dbReference type="Pfam" id="PF07833">
    <property type="entry name" value="Cu_amine_oxidN1"/>
    <property type="match status" value="1"/>
</dbReference>
<evidence type="ECO:0000313" key="2">
    <source>
        <dbReference type="EMBL" id="OAS13279.1"/>
    </source>
</evidence>
<dbReference type="InterPro" id="IPR036582">
    <property type="entry name" value="Mao_N_sf"/>
</dbReference>
<dbReference type="STRING" id="1850517.A8708_10805"/>
<dbReference type="OrthoDB" id="366502at2"/>
<organism evidence="2 3">
    <name type="scientific">Paenibacillus oryzisoli</name>
    <dbReference type="NCBI Taxonomy" id="1850517"/>
    <lineage>
        <taxon>Bacteria</taxon>
        <taxon>Bacillati</taxon>
        <taxon>Bacillota</taxon>
        <taxon>Bacilli</taxon>
        <taxon>Bacillales</taxon>
        <taxon>Paenibacillaceae</taxon>
        <taxon>Paenibacillus</taxon>
    </lineage>
</organism>
<dbReference type="InterPro" id="IPR038637">
    <property type="entry name" value="NPCBM_sf"/>
</dbReference>
<dbReference type="Gene3D" id="3.30.457.10">
    <property type="entry name" value="Copper amine oxidase-like, N-terminal domain"/>
    <property type="match status" value="1"/>
</dbReference>
<dbReference type="Proteomes" id="UP000078454">
    <property type="component" value="Unassembled WGS sequence"/>
</dbReference>
<accession>A0A197ZVP2</accession>
<dbReference type="Pfam" id="PF08305">
    <property type="entry name" value="NPCBM"/>
    <property type="match status" value="1"/>
</dbReference>
<proteinExistence type="predicted"/>
<comment type="caution">
    <text evidence="2">The sequence shown here is derived from an EMBL/GenBank/DDBJ whole genome shotgun (WGS) entry which is preliminary data.</text>
</comment>
<dbReference type="AlphaFoldDB" id="A0A197ZVP2"/>
<gene>
    <name evidence="2" type="ORF">A8708_10805</name>
</gene>
<evidence type="ECO:0000259" key="1">
    <source>
        <dbReference type="SMART" id="SM00776"/>
    </source>
</evidence>
<sequence length="266" mass="29033">MKRLLQGFVGGFLICLVLSGTAVYAASGSTMIDVYFKNLTYLFDGVKKAPPQDAKGFIYNGNTYVPLRFLTEALGKEVKWDGSTDTISIGQNSVATTPIPTTPTSSGLEQNEKYLSELVYDTKDGDANVFLSLDDWEKFAWNTKPGDTFKINGKMYNYGLGVHLNKSVPPTYYKSGGAVTYTLNGEYKKLTGYVGIDDSVVKSKAKGTLTITGDGKVLSVTSDVIAAVDPVALNVDITNVKTLEIRFQTNRNDYVNFVFADAKLIK</sequence>
<dbReference type="SUPFAM" id="SSF49785">
    <property type="entry name" value="Galactose-binding domain-like"/>
    <property type="match status" value="1"/>
</dbReference>
<name>A0A197ZVP2_9BACL</name>
<dbReference type="InterPro" id="IPR008979">
    <property type="entry name" value="Galactose-bd-like_sf"/>
</dbReference>
<reference evidence="2 3" key="1">
    <citation type="submission" date="2016-05" db="EMBL/GenBank/DDBJ databases">
        <title>Paenibacillus sp. 1ZS3-15 nov., isolated from the rhizosphere soil.</title>
        <authorList>
            <person name="Zhang X.X."/>
            <person name="Zhang J."/>
        </authorList>
    </citation>
    <scope>NUCLEOTIDE SEQUENCE [LARGE SCALE GENOMIC DNA]</scope>
    <source>
        <strain evidence="2 3">1ZS3-15</strain>
    </source>
</reference>
<dbReference type="InterPro" id="IPR012854">
    <property type="entry name" value="Cu_amine_oxidase-like_N"/>
</dbReference>
<evidence type="ECO:0000313" key="3">
    <source>
        <dbReference type="Proteomes" id="UP000078454"/>
    </source>
</evidence>
<dbReference type="InterPro" id="IPR013222">
    <property type="entry name" value="Glyco_hyd_98_carb-bd"/>
</dbReference>
<keyword evidence="3" id="KW-1185">Reference proteome</keyword>
<protein>
    <recommendedName>
        <fullName evidence="1">Glycosyl hydrolase family 98 putative carbohydrate-binding module domain-containing protein</fullName>
    </recommendedName>
</protein>
<dbReference type="EMBL" id="LYPB01000095">
    <property type="protein sequence ID" value="OAS13279.1"/>
    <property type="molecule type" value="Genomic_DNA"/>
</dbReference>